<name>A0A9Q8V7P8_9HYPO</name>
<accession>A0A9Q8V7P8</accession>
<dbReference type="RefSeq" id="XP_047838172.1">
    <property type="nucleotide sequence ID" value="XM_047982210.1"/>
</dbReference>
<dbReference type="KEGG" id="ptkz:JDV02_001293"/>
<proteinExistence type="predicted"/>
<reference evidence="2" key="1">
    <citation type="submission" date="2021-11" db="EMBL/GenBank/DDBJ databases">
        <title>Purpureocillium_takamizusanense_genome.</title>
        <authorList>
            <person name="Nguyen N.-H."/>
        </authorList>
    </citation>
    <scope>NUCLEOTIDE SEQUENCE</scope>
    <source>
        <strain evidence="2">PT3</strain>
    </source>
</reference>
<protein>
    <submittedName>
        <fullName evidence="2">Uncharacterized protein</fullName>
    </submittedName>
</protein>
<dbReference type="Proteomes" id="UP000829364">
    <property type="component" value="Chromosome 1"/>
</dbReference>
<dbReference type="GeneID" id="72063256"/>
<feature type="region of interest" description="Disordered" evidence="1">
    <location>
        <begin position="518"/>
        <end position="620"/>
    </location>
</feature>
<dbReference type="EMBL" id="CP086354">
    <property type="protein sequence ID" value="UNI14691.1"/>
    <property type="molecule type" value="Genomic_DNA"/>
</dbReference>
<keyword evidence="3" id="KW-1185">Reference proteome</keyword>
<evidence type="ECO:0000313" key="2">
    <source>
        <dbReference type="EMBL" id="UNI14691.1"/>
    </source>
</evidence>
<feature type="compositionally biased region" description="Polar residues" evidence="1">
    <location>
        <begin position="576"/>
        <end position="587"/>
    </location>
</feature>
<feature type="compositionally biased region" description="Basic and acidic residues" evidence="1">
    <location>
        <begin position="588"/>
        <end position="597"/>
    </location>
</feature>
<dbReference type="OrthoDB" id="3439512at2759"/>
<evidence type="ECO:0000313" key="3">
    <source>
        <dbReference type="Proteomes" id="UP000829364"/>
    </source>
</evidence>
<gene>
    <name evidence="2" type="ORF">JDV02_001293</name>
</gene>
<dbReference type="AlphaFoldDB" id="A0A9Q8V7P8"/>
<sequence>MGSVDGYVEFYVTCNPPLLPRGVSSVVQATEDAHPDGQVLEILYEPDIPWFKLITVGQHQQTITRFVQQQLLAIVEEDTNLFDPEQRQHEDASQAAFVDVTILEDEPRILPWARLEGELDSGSRSFDAHQFPADIASLKHQTTWRGLEEPGWDFPAFFHTLETHWRHAGAPTCISDLEALIRCQVTHNMAGNLAYVGSDINQDTLDRAISTLDSLLHIAVEGGRDTKHLIASGGNGAARLALRWLSHIGQERTTFVQCDAERLSTEYQRLQVSVRVRTEHKERNAWVSAKTPVATQFHVKKGAGAGFPAFMNYSYVKKHPTTVQELLRSVQDATDQDIVVVEDLDQPSTHSHLTSTKSRALAEADQLRQTAVEVWRESVVRSPQDRVDESWGRADSPEKLIEVAEPCVEEHPSREPNAGQPSGLLFGTFEDVQTETARTDVQNVFDQSDEDLICLDPQELKSSPQDDGEDDLLDFRELPKTERRPDDCPPDLFSELGCNLLDEGRTDSLSRHQVLVPAIVPSRKQDGPGKSGGPSHELADLNRHKTREEGQDERLNAQTNQQKLKLAQDCPGAATPKTTISAVTSASADEKASDRAKVPMTGASTGRSSGDVAEKSSSRISRKAATVMNAARESAEAQLKSMSALLQLIPGHVALELHFGRIYLLDISHSLVDVGSGPAFSTTDLKDILHDIGPKCLGFSSALTTYGPDMERAVQAKPQGAGAWQHLGTQVFYDFHCFDDSEIEFVIEVDASTFDFTCRGTKKELSRLFLHCASRAWDMQICATRAGNLDSSSKFRTIGRTIVASICARSVDGEVALEAIQDERLRATITGIRVRHVAKYRQGEHGESELSVIMVKRMMVSQRRERRATWVVSDGDQQGQPATFYEASITSSRAKELFMENQGMKIGQRASWDCHVLEAEGVFKAICRPAFEMIALMDEIGMLNDNGQRLRAQGSFNDTIAESRQRRGKTVFW</sequence>
<feature type="compositionally biased region" description="Basic and acidic residues" evidence="1">
    <location>
        <begin position="537"/>
        <end position="555"/>
    </location>
</feature>
<evidence type="ECO:0000256" key="1">
    <source>
        <dbReference type="SAM" id="MobiDB-lite"/>
    </source>
</evidence>
<organism evidence="2 3">
    <name type="scientific">Purpureocillium takamizusanense</name>
    <dbReference type="NCBI Taxonomy" id="2060973"/>
    <lineage>
        <taxon>Eukaryota</taxon>
        <taxon>Fungi</taxon>
        <taxon>Dikarya</taxon>
        <taxon>Ascomycota</taxon>
        <taxon>Pezizomycotina</taxon>
        <taxon>Sordariomycetes</taxon>
        <taxon>Hypocreomycetidae</taxon>
        <taxon>Hypocreales</taxon>
        <taxon>Ophiocordycipitaceae</taxon>
        <taxon>Purpureocillium</taxon>
    </lineage>
</organism>